<sequence>MLSTLFSQGSRTGGRIDGGSNSLFFCDVWSWLLRADETARHTGEGSLPTAVQTFTRKTAAPFPPTPDPSDPTPASLRHGGRPKATAASRGTCLAASRAAKRPMGFRGSFSHIRCMGV</sequence>
<dbReference type="Proteomes" id="UP001558613">
    <property type="component" value="Unassembled WGS sequence"/>
</dbReference>
<comment type="caution">
    <text evidence="2">The sequence shown here is derived from an EMBL/GenBank/DDBJ whole genome shotgun (WGS) entry which is preliminary data.</text>
</comment>
<feature type="compositionally biased region" description="Pro residues" evidence="1">
    <location>
        <begin position="61"/>
        <end position="71"/>
    </location>
</feature>
<organism evidence="2 3">
    <name type="scientific">Cirrhinus molitorella</name>
    <name type="common">mud carp</name>
    <dbReference type="NCBI Taxonomy" id="172907"/>
    <lineage>
        <taxon>Eukaryota</taxon>
        <taxon>Metazoa</taxon>
        <taxon>Chordata</taxon>
        <taxon>Craniata</taxon>
        <taxon>Vertebrata</taxon>
        <taxon>Euteleostomi</taxon>
        <taxon>Actinopterygii</taxon>
        <taxon>Neopterygii</taxon>
        <taxon>Teleostei</taxon>
        <taxon>Ostariophysi</taxon>
        <taxon>Cypriniformes</taxon>
        <taxon>Cyprinidae</taxon>
        <taxon>Labeoninae</taxon>
        <taxon>Labeonini</taxon>
        <taxon>Cirrhinus</taxon>
    </lineage>
</organism>
<protein>
    <submittedName>
        <fullName evidence="2">Uncharacterized protein</fullName>
    </submittedName>
</protein>
<name>A0ABR3L5L0_9TELE</name>
<proteinExistence type="predicted"/>
<evidence type="ECO:0000313" key="2">
    <source>
        <dbReference type="EMBL" id="KAL1248107.1"/>
    </source>
</evidence>
<evidence type="ECO:0000313" key="3">
    <source>
        <dbReference type="Proteomes" id="UP001558613"/>
    </source>
</evidence>
<accession>A0ABR3L5L0</accession>
<reference evidence="2 3" key="1">
    <citation type="submission" date="2023-09" db="EMBL/GenBank/DDBJ databases">
        <authorList>
            <person name="Wang M."/>
        </authorList>
    </citation>
    <scope>NUCLEOTIDE SEQUENCE [LARGE SCALE GENOMIC DNA]</scope>
    <source>
        <strain evidence="2">GT-2023</strain>
        <tissue evidence="2">Liver</tissue>
    </source>
</reference>
<evidence type="ECO:0000256" key="1">
    <source>
        <dbReference type="SAM" id="MobiDB-lite"/>
    </source>
</evidence>
<gene>
    <name evidence="2" type="ORF">QQF64_023483</name>
</gene>
<dbReference type="EMBL" id="JAYMGO010000025">
    <property type="protein sequence ID" value="KAL1248107.1"/>
    <property type="molecule type" value="Genomic_DNA"/>
</dbReference>
<feature type="region of interest" description="Disordered" evidence="1">
    <location>
        <begin position="56"/>
        <end position="90"/>
    </location>
</feature>
<keyword evidence="3" id="KW-1185">Reference proteome</keyword>